<comment type="caution">
    <text evidence="2">The sequence shown here is derived from an EMBL/GenBank/DDBJ whole genome shotgun (WGS) entry which is preliminary data.</text>
</comment>
<keyword evidence="3" id="KW-1185">Reference proteome</keyword>
<dbReference type="Proteomes" id="UP000626220">
    <property type="component" value="Unassembled WGS sequence"/>
</dbReference>
<dbReference type="PANTHER" id="PTHR39336:SF1">
    <property type="entry name" value="PYRIDOXAMINE PHOSPHATE OXIDASE FAMILY PROTEIN (AFU_ORTHOLOGUE AFUA_6G11440)"/>
    <property type="match status" value="1"/>
</dbReference>
<dbReference type="PANTHER" id="PTHR39336">
    <property type="entry name" value="PYRIDOXAMINE PHOSPHATE OXIDASE FAMILY PROTEIN (AFU_ORTHOLOGUE AFUA_6G11440)"/>
    <property type="match status" value="1"/>
</dbReference>
<protein>
    <submittedName>
        <fullName evidence="2">Pyridoxamine 5'-phosphate oxidase</fullName>
    </submittedName>
</protein>
<proteinExistence type="predicted"/>
<reference evidence="2" key="2">
    <citation type="submission" date="2020-09" db="EMBL/GenBank/DDBJ databases">
        <authorList>
            <person name="Sun Q."/>
            <person name="Kim S."/>
        </authorList>
    </citation>
    <scope>NUCLEOTIDE SEQUENCE</scope>
    <source>
        <strain evidence="2">KCTC 42650</strain>
    </source>
</reference>
<dbReference type="InterPro" id="IPR011576">
    <property type="entry name" value="Pyridox_Oxase_N"/>
</dbReference>
<dbReference type="EMBL" id="BNCJ01000002">
    <property type="protein sequence ID" value="GHF41223.1"/>
    <property type="molecule type" value="Genomic_DNA"/>
</dbReference>
<dbReference type="Gene3D" id="2.30.110.10">
    <property type="entry name" value="Electron Transport, Fmn-binding Protein, Chain A"/>
    <property type="match status" value="1"/>
</dbReference>
<dbReference type="Pfam" id="PF01243">
    <property type="entry name" value="PNPOx_N"/>
    <property type="match status" value="1"/>
</dbReference>
<feature type="domain" description="Pyridoxamine 5'-phosphate oxidase N-terminal" evidence="1">
    <location>
        <begin position="10"/>
        <end position="133"/>
    </location>
</feature>
<evidence type="ECO:0000313" key="3">
    <source>
        <dbReference type="Proteomes" id="UP000626220"/>
    </source>
</evidence>
<sequence length="184" mass="20360">MATQYDSLNADLRDFILRQHIFFTASATASSRVNLTPREIGALRILDDNTVCYLDRTGSGNETAAHMLADGRLTIMVCAFAGPPQILRLYGHGESLGWDSDGFREVIAAQYGEVPLGTRQIMKLHVELVQTSCGYGVPLFDYKGERASLENWHNNKGPEGLRDYWAEKNLTSLDGLSTGLHVPE</sequence>
<accession>A0A8J3GUY8</accession>
<gene>
    <name evidence="2" type="ORF">GCM10017056_11040</name>
</gene>
<evidence type="ECO:0000259" key="1">
    <source>
        <dbReference type="Pfam" id="PF01243"/>
    </source>
</evidence>
<organism evidence="2 3">
    <name type="scientific">Seohaeicola zhoushanensis</name>
    <dbReference type="NCBI Taxonomy" id="1569283"/>
    <lineage>
        <taxon>Bacteria</taxon>
        <taxon>Pseudomonadati</taxon>
        <taxon>Pseudomonadota</taxon>
        <taxon>Alphaproteobacteria</taxon>
        <taxon>Rhodobacterales</taxon>
        <taxon>Roseobacteraceae</taxon>
        <taxon>Seohaeicola</taxon>
    </lineage>
</organism>
<dbReference type="RefSeq" id="WP_189679035.1">
    <property type="nucleotide sequence ID" value="NZ_BNCJ01000002.1"/>
</dbReference>
<dbReference type="SUPFAM" id="SSF50475">
    <property type="entry name" value="FMN-binding split barrel"/>
    <property type="match status" value="1"/>
</dbReference>
<dbReference type="InterPro" id="IPR012349">
    <property type="entry name" value="Split_barrel_FMN-bd"/>
</dbReference>
<name>A0A8J3GUY8_9RHOB</name>
<dbReference type="AlphaFoldDB" id="A0A8J3GUY8"/>
<reference evidence="2" key="1">
    <citation type="journal article" date="2014" name="Int. J. Syst. Evol. Microbiol.">
        <title>Complete genome sequence of Corynebacterium casei LMG S-19264T (=DSM 44701T), isolated from a smear-ripened cheese.</title>
        <authorList>
            <consortium name="US DOE Joint Genome Institute (JGI-PGF)"/>
            <person name="Walter F."/>
            <person name="Albersmeier A."/>
            <person name="Kalinowski J."/>
            <person name="Ruckert C."/>
        </authorList>
    </citation>
    <scope>NUCLEOTIDE SEQUENCE</scope>
    <source>
        <strain evidence="2">KCTC 42650</strain>
    </source>
</reference>
<evidence type="ECO:0000313" key="2">
    <source>
        <dbReference type="EMBL" id="GHF41223.1"/>
    </source>
</evidence>